<dbReference type="HOGENOM" id="CLU_2264668_0_0_1"/>
<name>K5W846_PHACS</name>
<gene>
    <name evidence="2" type="ORF">PHACADRAFT_192528</name>
</gene>
<evidence type="ECO:0000313" key="3">
    <source>
        <dbReference type="Proteomes" id="UP000008370"/>
    </source>
</evidence>
<dbReference type="KEGG" id="pco:PHACADRAFT_192528"/>
<dbReference type="Proteomes" id="UP000008370">
    <property type="component" value="Unassembled WGS sequence"/>
</dbReference>
<proteinExistence type="predicted"/>
<evidence type="ECO:0000313" key="2">
    <source>
        <dbReference type="EMBL" id="EKM60128.1"/>
    </source>
</evidence>
<dbReference type="GeneID" id="18910841"/>
<dbReference type="RefSeq" id="XP_007392672.1">
    <property type="nucleotide sequence ID" value="XM_007392610.1"/>
</dbReference>
<protein>
    <submittedName>
        <fullName evidence="2">Uncharacterized protein</fullName>
    </submittedName>
</protein>
<dbReference type="InParanoid" id="K5W846"/>
<feature type="compositionally biased region" description="Polar residues" evidence="1">
    <location>
        <begin position="52"/>
        <end position="63"/>
    </location>
</feature>
<dbReference type="EMBL" id="JH930469">
    <property type="protein sequence ID" value="EKM60128.1"/>
    <property type="molecule type" value="Genomic_DNA"/>
</dbReference>
<reference evidence="2 3" key="1">
    <citation type="journal article" date="2012" name="BMC Genomics">
        <title>Comparative genomics of the white-rot fungi, Phanerochaete carnosa and P. chrysosporium, to elucidate the genetic basis of the distinct wood types they colonize.</title>
        <authorList>
            <person name="Suzuki H."/>
            <person name="MacDonald J."/>
            <person name="Syed K."/>
            <person name="Salamov A."/>
            <person name="Hori C."/>
            <person name="Aerts A."/>
            <person name="Henrissat B."/>
            <person name="Wiebenga A."/>
            <person name="vanKuyk P.A."/>
            <person name="Barry K."/>
            <person name="Lindquist E."/>
            <person name="LaButti K."/>
            <person name="Lapidus A."/>
            <person name="Lucas S."/>
            <person name="Coutinho P."/>
            <person name="Gong Y."/>
            <person name="Samejima M."/>
            <person name="Mahadevan R."/>
            <person name="Abou-Zaid M."/>
            <person name="de Vries R.P."/>
            <person name="Igarashi K."/>
            <person name="Yadav J.S."/>
            <person name="Grigoriev I.V."/>
            <person name="Master E.R."/>
        </authorList>
    </citation>
    <scope>NUCLEOTIDE SEQUENCE [LARGE SCALE GENOMIC DNA]</scope>
    <source>
        <strain evidence="2 3">HHB-10118-sp</strain>
    </source>
</reference>
<sequence>MASHLGHTGIDPPCTFDDPQEDEENADTLGRRDTSTMGTASAPEGFAMPAQSAANANSCYGQRSSEKTPHGSRISSRFPRSVRAEYRFTTASITLASAIVVRQ</sequence>
<organism evidence="2 3">
    <name type="scientific">Phanerochaete carnosa (strain HHB-10118-sp)</name>
    <name type="common">White-rot fungus</name>
    <name type="synonym">Peniophora carnosa</name>
    <dbReference type="NCBI Taxonomy" id="650164"/>
    <lineage>
        <taxon>Eukaryota</taxon>
        <taxon>Fungi</taxon>
        <taxon>Dikarya</taxon>
        <taxon>Basidiomycota</taxon>
        <taxon>Agaricomycotina</taxon>
        <taxon>Agaricomycetes</taxon>
        <taxon>Polyporales</taxon>
        <taxon>Phanerochaetaceae</taxon>
        <taxon>Phanerochaete</taxon>
    </lineage>
</organism>
<keyword evidence="3" id="KW-1185">Reference proteome</keyword>
<evidence type="ECO:0000256" key="1">
    <source>
        <dbReference type="SAM" id="MobiDB-lite"/>
    </source>
</evidence>
<accession>K5W846</accession>
<dbReference type="AlphaFoldDB" id="K5W846"/>
<feature type="region of interest" description="Disordered" evidence="1">
    <location>
        <begin position="1"/>
        <end position="77"/>
    </location>
</feature>